<reference evidence="2 3" key="1">
    <citation type="journal article" date="2012" name="BMC Genomics">
        <title>Complete genome sequence of Saccharothrix espanaensis DSM 44229T and comparison to the other completely sequenced Pseudonocardiaceae.</title>
        <authorList>
            <person name="Strobel T."/>
            <person name="Al-Dilaimi A."/>
            <person name="Blom J."/>
            <person name="Gessner A."/>
            <person name="Kalinowski J."/>
            <person name="Luzhetska M."/>
            <person name="Puhler A."/>
            <person name="Szczepanowski R."/>
            <person name="Bechthold A."/>
            <person name="Ruckert C."/>
        </authorList>
    </citation>
    <scope>NUCLEOTIDE SEQUENCE [LARGE SCALE GENOMIC DNA]</scope>
    <source>
        <strain evidence="3">ATCC 51144 / DSM 44229 / JCM 9112 / NBRC 15066 / NRRL 15764</strain>
    </source>
</reference>
<dbReference type="InterPro" id="IPR050765">
    <property type="entry name" value="Riboflavin_Biosynth_HTPR"/>
</dbReference>
<protein>
    <recommendedName>
        <fullName evidence="1">Bacterial bifunctional deaminase-reductase C-terminal domain-containing protein</fullName>
    </recommendedName>
</protein>
<dbReference type="SUPFAM" id="SSF53597">
    <property type="entry name" value="Dihydrofolate reductase-like"/>
    <property type="match status" value="1"/>
</dbReference>
<name>K0JXA5_SACES</name>
<dbReference type="Pfam" id="PF01872">
    <property type="entry name" value="RibD_C"/>
    <property type="match status" value="1"/>
</dbReference>
<dbReference type="PATRIC" id="fig|1179773.3.peg.3399"/>
<dbReference type="GO" id="GO:0009231">
    <property type="term" value="P:riboflavin biosynthetic process"/>
    <property type="evidence" value="ECO:0007669"/>
    <property type="project" value="InterPro"/>
</dbReference>
<gene>
    <name evidence="2" type="ordered locus">BN6_33980</name>
</gene>
<dbReference type="AlphaFoldDB" id="K0JXA5"/>
<dbReference type="EMBL" id="HE804045">
    <property type="protein sequence ID" value="CCH30696.1"/>
    <property type="molecule type" value="Genomic_DNA"/>
</dbReference>
<accession>K0JXA5</accession>
<dbReference type="InterPro" id="IPR002734">
    <property type="entry name" value="RibDG_C"/>
</dbReference>
<dbReference type="HOGENOM" id="CLU_043966_1_0_11"/>
<dbReference type="KEGG" id="sesp:BN6_33980"/>
<dbReference type="STRING" id="1179773.BN6_33980"/>
<dbReference type="InterPro" id="IPR024072">
    <property type="entry name" value="DHFR-like_dom_sf"/>
</dbReference>
<dbReference type="Proteomes" id="UP000006281">
    <property type="component" value="Chromosome"/>
</dbReference>
<dbReference type="eggNOG" id="COG0262">
    <property type="taxonomic scope" value="Bacteria"/>
</dbReference>
<dbReference type="PANTHER" id="PTHR38011">
    <property type="entry name" value="DIHYDROFOLATE REDUCTASE FAMILY PROTEIN (AFU_ORTHOLOGUE AFUA_8G06820)"/>
    <property type="match status" value="1"/>
</dbReference>
<keyword evidence="3" id="KW-1185">Reference proteome</keyword>
<dbReference type="GO" id="GO:0008703">
    <property type="term" value="F:5-amino-6-(5-phosphoribosylamino)uracil reductase activity"/>
    <property type="evidence" value="ECO:0007669"/>
    <property type="project" value="InterPro"/>
</dbReference>
<dbReference type="Gene3D" id="3.40.430.10">
    <property type="entry name" value="Dihydrofolate Reductase, subunit A"/>
    <property type="match status" value="1"/>
</dbReference>
<evidence type="ECO:0000313" key="3">
    <source>
        <dbReference type="Proteomes" id="UP000006281"/>
    </source>
</evidence>
<evidence type="ECO:0000259" key="1">
    <source>
        <dbReference type="Pfam" id="PF01872"/>
    </source>
</evidence>
<dbReference type="PANTHER" id="PTHR38011:SF2">
    <property type="entry name" value="BIFUNCTIONAL DEAMINASE-REDUCTASE DOMAIN PROTEIN"/>
    <property type="match status" value="1"/>
</dbReference>
<organism evidence="2 3">
    <name type="scientific">Saccharothrix espanaensis (strain ATCC 51144 / DSM 44229 / JCM 9112 / NBRC 15066 / NRRL 15764)</name>
    <dbReference type="NCBI Taxonomy" id="1179773"/>
    <lineage>
        <taxon>Bacteria</taxon>
        <taxon>Bacillati</taxon>
        <taxon>Actinomycetota</taxon>
        <taxon>Actinomycetes</taxon>
        <taxon>Pseudonocardiales</taxon>
        <taxon>Pseudonocardiaceae</taxon>
        <taxon>Saccharothrix</taxon>
    </lineage>
</organism>
<proteinExistence type="predicted"/>
<feature type="domain" description="Bacterial bifunctional deaminase-reductase C-terminal" evidence="1">
    <location>
        <begin position="33"/>
        <end position="214"/>
    </location>
</feature>
<evidence type="ECO:0000313" key="2">
    <source>
        <dbReference type="EMBL" id="CCH30696.1"/>
    </source>
</evidence>
<sequence length="232" mass="23901">MPGIPGGVGCRSGSRPFVVVVTADEPGGVPMRLTVTMFVSLDGVAQGPGGPDEDRDGGFGSGGWVVPFVDEDFLATMGGRFGEAGAFLLGRRTYEMFAGYWPAVTDPADPIAAALNALPKHVVSTTLTDPAWAGTAVLPDLAAVARLKAAPGCDLQTHGSTRLVHALARHGLVDEYQVWTFPVVLGGGKRLFEAGAVPAGLRLTGCRTTRAGVTVANYEPAGAPEVGYLGPE</sequence>